<evidence type="ECO:0000313" key="5">
    <source>
        <dbReference type="EMBL" id="OUM20883.1"/>
    </source>
</evidence>
<organism evidence="5 6">
    <name type="scientific">Butyricicoccus porcorum</name>
    <dbReference type="NCBI Taxonomy" id="1945634"/>
    <lineage>
        <taxon>Bacteria</taxon>
        <taxon>Bacillati</taxon>
        <taxon>Bacillota</taxon>
        <taxon>Clostridia</taxon>
        <taxon>Eubacteriales</taxon>
        <taxon>Butyricicoccaceae</taxon>
        <taxon>Butyricicoccus</taxon>
    </lineage>
</organism>
<accession>A0A252F532</accession>
<sequence>MDRLREKSGFICDMDGVIYHGNKILPGVREFVDWLQRENKHFLFLTNSSHYTPKELQQKLARMGLDVDESHFYTSALATASFLSHQAPGCSAYVVGDHGLQNALFAAGITVNEIDPDYVVIGEPESFSYDNIVRAIRLVNKGAKLIGTNSDITGPTESGIVPGCGALIAPIERATGKKAYFVGKPNPLMMRTGLRMLGVHSEEAAMVGDRMDTDMIAGIESGLDTVLVLSGVTAPEDIDKFPYRPRLVLSGVGEIPPAAE</sequence>
<evidence type="ECO:0000256" key="4">
    <source>
        <dbReference type="PIRSR" id="PIRSR000915-3"/>
    </source>
</evidence>
<dbReference type="Pfam" id="PF13344">
    <property type="entry name" value="Hydrolase_6"/>
    <property type="match status" value="1"/>
</dbReference>
<comment type="function">
    <text evidence="1">Catalyzes the dephosphorylation of 2-6 carbon acid sugars in vitro.</text>
</comment>
<feature type="binding site" evidence="4">
    <location>
        <position position="209"/>
    </location>
    <ligand>
        <name>Mg(2+)</name>
        <dbReference type="ChEBI" id="CHEBI:18420"/>
    </ligand>
</feature>
<dbReference type="EC" id="3.1.3.-" evidence="1"/>
<feature type="binding site" evidence="3">
    <location>
        <position position="184"/>
    </location>
    <ligand>
        <name>substrate</name>
    </ligand>
</feature>
<feature type="active site" description="Proton donor" evidence="2">
    <location>
        <position position="15"/>
    </location>
</feature>
<comment type="caution">
    <text evidence="5">The sequence shown here is derived from an EMBL/GenBank/DDBJ whole genome shotgun (WGS) entry which is preliminary data.</text>
</comment>
<dbReference type="SUPFAM" id="SSF56784">
    <property type="entry name" value="HAD-like"/>
    <property type="match status" value="1"/>
</dbReference>
<keyword evidence="1 4" id="KW-0460">Magnesium</keyword>
<dbReference type="PIRSF" id="PIRSF000915">
    <property type="entry name" value="PGP-type_phosphatase"/>
    <property type="match status" value="1"/>
</dbReference>
<dbReference type="EMBL" id="NHOC01000004">
    <property type="protein sequence ID" value="OUM20883.1"/>
    <property type="molecule type" value="Genomic_DNA"/>
</dbReference>
<dbReference type="PANTHER" id="PTHR19288">
    <property type="entry name" value="4-NITROPHENYLPHOSPHATASE-RELATED"/>
    <property type="match status" value="1"/>
</dbReference>
<dbReference type="SFLD" id="SFLDS00003">
    <property type="entry name" value="Haloacid_Dehalogenase"/>
    <property type="match status" value="1"/>
</dbReference>
<dbReference type="Pfam" id="PF13242">
    <property type="entry name" value="Hydrolase_like"/>
    <property type="match status" value="1"/>
</dbReference>
<dbReference type="Proteomes" id="UP000194903">
    <property type="component" value="Unassembled WGS sequence"/>
</dbReference>
<feature type="binding site" evidence="4">
    <location>
        <position position="15"/>
    </location>
    <ligand>
        <name>Mg(2+)</name>
        <dbReference type="ChEBI" id="CHEBI:18420"/>
    </ligand>
</feature>
<comment type="cofactor">
    <cofactor evidence="4">
        <name>Mg(2+)</name>
        <dbReference type="ChEBI" id="CHEBI:18420"/>
    </cofactor>
    <text evidence="4">Divalent metal ions. Mg(2+) is the most effective.</text>
</comment>
<evidence type="ECO:0000256" key="2">
    <source>
        <dbReference type="PIRSR" id="PIRSR000915-1"/>
    </source>
</evidence>
<evidence type="ECO:0000313" key="6">
    <source>
        <dbReference type="Proteomes" id="UP000194903"/>
    </source>
</evidence>
<reference evidence="5 6" key="1">
    <citation type="submission" date="2017-05" db="EMBL/GenBank/DDBJ databases">
        <title>Butyricicoccus porcorum sp. nov. a butyrate-producing bacterium from the swine intestinal tract.</title>
        <authorList>
            <person name="Trachsel J."/>
            <person name="Humphrey S."/>
            <person name="Allen H.K."/>
        </authorList>
    </citation>
    <scope>NUCLEOTIDE SEQUENCE [LARGE SCALE GENOMIC DNA]</scope>
    <source>
        <strain evidence="5">BB10</strain>
    </source>
</reference>
<keyword evidence="6" id="KW-1185">Reference proteome</keyword>
<proteinExistence type="inferred from homology"/>
<feature type="active site" description="Nucleophile" evidence="2">
    <location>
        <position position="13"/>
    </location>
</feature>
<dbReference type="RefSeq" id="WP_087018244.1">
    <property type="nucleotide sequence ID" value="NZ_CP178353.1"/>
</dbReference>
<dbReference type="InterPro" id="IPR006357">
    <property type="entry name" value="HAD-SF_hydro_IIA"/>
</dbReference>
<keyword evidence="5" id="KW-0378">Hydrolase</keyword>
<evidence type="ECO:0000256" key="3">
    <source>
        <dbReference type="PIRSR" id="PIRSR000915-2"/>
    </source>
</evidence>
<dbReference type="PANTHER" id="PTHR19288:SF46">
    <property type="entry name" value="HALOACID DEHALOGENASE-LIKE HYDROLASE DOMAIN-CONTAINING PROTEIN 2"/>
    <property type="match status" value="1"/>
</dbReference>
<dbReference type="OrthoDB" id="9810449at2"/>
<protein>
    <recommendedName>
        <fullName evidence="1">Acid sugar phosphatase</fullName>
        <ecNumber evidence="1">3.1.3.-</ecNumber>
    </recommendedName>
</protein>
<comment type="similarity">
    <text evidence="1">Belongs to the HAD-like hydrolase superfamily. NagD family.</text>
</comment>
<dbReference type="Gene3D" id="3.40.50.1000">
    <property type="entry name" value="HAD superfamily/HAD-like"/>
    <property type="match status" value="2"/>
</dbReference>
<dbReference type="GO" id="GO:0016791">
    <property type="term" value="F:phosphatase activity"/>
    <property type="evidence" value="ECO:0007669"/>
    <property type="project" value="TreeGrafter"/>
</dbReference>
<name>A0A252F532_9FIRM</name>
<dbReference type="SFLD" id="SFLDG01139">
    <property type="entry name" value="C2.A:_Pyridoxal_Phosphate_Phos"/>
    <property type="match status" value="1"/>
</dbReference>
<evidence type="ECO:0000256" key="1">
    <source>
        <dbReference type="PIRNR" id="PIRNR000915"/>
    </source>
</evidence>
<dbReference type="GO" id="GO:0046872">
    <property type="term" value="F:metal ion binding"/>
    <property type="evidence" value="ECO:0007669"/>
    <property type="project" value="UniProtKB-KW"/>
</dbReference>
<dbReference type="InterPro" id="IPR036412">
    <property type="entry name" value="HAD-like_sf"/>
</dbReference>
<dbReference type="CDD" id="cd07530">
    <property type="entry name" value="HAD_Pase_UmpH-like"/>
    <property type="match status" value="1"/>
</dbReference>
<dbReference type="NCBIfam" id="TIGR01460">
    <property type="entry name" value="HAD-SF-IIA"/>
    <property type="match status" value="1"/>
</dbReference>
<feature type="binding site" evidence="4">
    <location>
        <position position="13"/>
    </location>
    <ligand>
        <name>Mg(2+)</name>
        <dbReference type="ChEBI" id="CHEBI:18420"/>
    </ligand>
</feature>
<keyword evidence="1 4" id="KW-0479">Metal-binding</keyword>
<dbReference type="GO" id="GO:0005737">
    <property type="term" value="C:cytoplasm"/>
    <property type="evidence" value="ECO:0007669"/>
    <property type="project" value="TreeGrafter"/>
</dbReference>
<dbReference type="InterPro" id="IPR023214">
    <property type="entry name" value="HAD_sf"/>
</dbReference>
<dbReference type="AlphaFoldDB" id="A0A252F532"/>
<gene>
    <name evidence="5" type="ORF">CBW42_04640</name>
</gene>